<feature type="signal peptide" evidence="1">
    <location>
        <begin position="1"/>
        <end position="20"/>
    </location>
</feature>
<feature type="chain" id="PRO_5035429966" evidence="1">
    <location>
        <begin position="21"/>
        <end position="142"/>
    </location>
</feature>
<organism evidence="2 3">
    <name type="scientific">Plectosphaerella cucumerina</name>
    <dbReference type="NCBI Taxonomy" id="40658"/>
    <lineage>
        <taxon>Eukaryota</taxon>
        <taxon>Fungi</taxon>
        <taxon>Dikarya</taxon>
        <taxon>Ascomycota</taxon>
        <taxon>Pezizomycotina</taxon>
        <taxon>Sordariomycetes</taxon>
        <taxon>Hypocreomycetidae</taxon>
        <taxon>Glomerellales</taxon>
        <taxon>Plectosphaerellaceae</taxon>
        <taxon>Plectosphaerella</taxon>
    </lineage>
</organism>
<gene>
    <name evidence="2" type="ORF">B0T11DRAFT_345291</name>
</gene>
<evidence type="ECO:0000313" key="2">
    <source>
        <dbReference type="EMBL" id="KAH7375359.1"/>
    </source>
</evidence>
<protein>
    <submittedName>
        <fullName evidence="2">Uncharacterized protein</fullName>
    </submittedName>
</protein>
<dbReference type="OrthoDB" id="4806927at2759"/>
<dbReference type="EMBL" id="JAGPXD010000001">
    <property type="protein sequence ID" value="KAH7375359.1"/>
    <property type="molecule type" value="Genomic_DNA"/>
</dbReference>
<keyword evidence="1" id="KW-0732">Signal</keyword>
<dbReference type="Proteomes" id="UP000813385">
    <property type="component" value="Unassembled WGS sequence"/>
</dbReference>
<accession>A0A8K0TS45</accession>
<evidence type="ECO:0000313" key="3">
    <source>
        <dbReference type="Proteomes" id="UP000813385"/>
    </source>
</evidence>
<proteinExistence type="predicted"/>
<reference evidence="2" key="1">
    <citation type="journal article" date="2021" name="Nat. Commun.">
        <title>Genetic determinants of endophytism in the Arabidopsis root mycobiome.</title>
        <authorList>
            <person name="Mesny F."/>
            <person name="Miyauchi S."/>
            <person name="Thiergart T."/>
            <person name="Pickel B."/>
            <person name="Atanasova L."/>
            <person name="Karlsson M."/>
            <person name="Huettel B."/>
            <person name="Barry K.W."/>
            <person name="Haridas S."/>
            <person name="Chen C."/>
            <person name="Bauer D."/>
            <person name="Andreopoulos W."/>
            <person name="Pangilinan J."/>
            <person name="LaButti K."/>
            <person name="Riley R."/>
            <person name="Lipzen A."/>
            <person name="Clum A."/>
            <person name="Drula E."/>
            <person name="Henrissat B."/>
            <person name="Kohler A."/>
            <person name="Grigoriev I.V."/>
            <person name="Martin F.M."/>
            <person name="Hacquard S."/>
        </authorList>
    </citation>
    <scope>NUCLEOTIDE SEQUENCE</scope>
    <source>
        <strain evidence="2">MPI-CAGE-AT-0016</strain>
    </source>
</reference>
<sequence>MVNLIHIVSPLVAFAAVAHAQWYVVGVKNEWSVTQIPNGVNYVTNDYSIGAMNMDSGDEDDANHSGWGRGRENICGTNVMDAEVWCWGDVTKNCQGYIAAFKSRSCRTFCESLGDKRNLYNWNAATSGAWFRADLVCDRPYP</sequence>
<dbReference type="AlphaFoldDB" id="A0A8K0TS45"/>
<comment type="caution">
    <text evidence="2">The sequence shown here is derived from an EMBL/GenBank/DDBJ whole genome shotgun (WGS) entry which is preliminary data.</text>
</comment>
<name>A0A8K0TS45_9PEZI</name>
<evidence type="ECO:0000256" key="1">
    <source>
        <dbReference type="SAM" id="SignalP"/>
    </source>
</evidence>
<keyword evidence="3" id="KW-1185">Reference proteome</keyword>